<feature type="transmembrane region" description="Helical" evidence="1">
    <location>
        <begin position="31"/>
        <end position="50"/>
    </location>
</feature>
<dbReference type="AlphaFoldDB" id="A0A085FZ17"/>
<organism evidence="2 3">
    <name type="scientific">Buttiauxella agrestis ATCC 33320</name>
    <dbReference type="NCBI Taxonomy" id="1006004"/>
    <lineage>
        <taxon>Bacteria</taxon>
        <taxon>Pseudomonadati</taxon>
        <taxon>Pseudomonadota</taxon>
        <taxon>Gammaproteobacteria</taxon>
        <taxon>Enterobacterales</taxon>
        <taxon>Enterobacteriaceae</taxon>
        <taxon>Buttiauxella</taxon>
    </lineage>
</organism>
<dbReference type="OrthoDB" id="6540494at2"/>
<accession>A0A085FZ17</accession>
<dbReference type="STRING" id="1006004.GBAG_4347"/>
<keyword evidence="1" id="KW-0472">Membrane</keyword>
<comment type="caution">
    <text evidence="2">The sequence shown here is derived from an EMBL/GenBank/DDBJ whole genome shotgun (WGS) entry which is preliminary data.</text>
</comment>
<evidence type="ECO:0000256" key="1">
    <source>
        <dbReference type="SAM" id="Phobius"/>
    </source>
</evidence>
<dbReference type="Pfam" id="PF09677">
    <property type="entry name" value="TrbI_Ftype"/>
    <property type="match status" value="1"/>
</dbReference>
<proteinExistence type="predicted"/>
<evidence type="ECO:0000313" key="3">
    <source>
        <dbReference type="Proteomes" id="UP000028653"/>
    </source>
</evidence>
<keyword evidence="1" id="KW-0812">Transmembrane</keyword>
<dbReference type="RefSeq" id="WP_034500201.1">
    <property type="nucleotide sequence ID" value="NZ_JMPI01000076.1"/>
</dbReference>
<reference evidence="2 3" key="1">
    <citation type="submission" date="2014-05" db="EMBL/GenBank/DDBJ databases">
        <title>ATOL: Assembling a taxonomically balanced genome-scale reconstruction of the evolutionary history of the Enterobacteriaceae.</title>
        <authorList>
            <person name="Plunkett G.III."/>
            <person name="Neeno-Eckwall E.C."/>
            <person name="Glasner J.D."/>
            <person name="Perna N.T."/>
        </authorList>
    </citation>
    <scope>NUCLEOTIDE SEQUENCE [LARGE SCALE GENOMIC DNA]</scope>
    <source>
        <strain evidence="2 3">ATCC 33320</strain>
    </source>
</reference>
<sequence length="138" mass="15119">MSENNKKPTDGETVRGGVAMGKWLTARRMKIAACVLVSQMVMTGIAWGLLKSTTPEMVVFDMKGTVDLFIQQSAQLQLDEAKAKVLTTRFNVALNDSLSDWQASHNAIVLVKPAAMSPLKDITADIRSDIARRIQEGQ</sequence>
<evidence type="ECO:0000313" key="2">
    <source>
        <dbReference type="EMBL" id="KFC76712.1"/>
    </source>
</evidence>
<dbReference type="NCBIfam" id="TIGR02744">
    <property type="entry name" value="TrbI_Ftype"/>
    <property type="match status" value="1"/>
</dbReference>
<protein>
    <submittedName>
        <fullName evidence="2">TrbI family plasmid conjugative transfer protein</fullName>
    </submittedName>
</protein>
<keyword evidence="3" id="KW-1185">Reference proteome</keyword>
<dbReference type="InterPro" id="IPR014115">
    <property type="entry name" value="TrbI_Ftype"/>
</dbReference>
<keyword evidence="1" id="KW-1133">Transmembrane helix</keyword>
<dbReference type="Proteomes" id="UP000028653">
    <property type="component" value="Unassembled WGS sequence"/>
</dbReference>
<gene>
    <name evidence="2" type="primary">trbI</name>
    <name evidence="2" type="ORF">GBAG_4347</name>
</gene>
<dbReference type="EMBL" id="JMPI01000076">
    <property type="protein sequence ID" value="KFC76712.1"/>
    <property type="molecule type" value="Genomic_DNA"/>
</dbReference>
<name>A0A085FZ17_9ENTR</name>